<dbReference type="PRINTS" id="PR00033">
    <property type="entry name" value="HTHASNC"/>
</dbReference>
<dbReference type="Gene3D" id="3.30.70.920">
    <property type="match status" value="1"/>
</dbReference>
<dbReference type="InterPro" id="IPR011008">
    <property type="entry name" value="Dimeric_a/b-barrel"/>
</dbReference>
<evidence type="ECO:0000313" key="6">
    <source>
        <dbReference type="Proteomes" id="UP000297861"/>
    </source>
</evidence>
<dbReference type="GO" id="GO:0043200">
    <property type="term" value="P:response to amino acid"/>
    <property type="evidence" value="ECO:0007669"/>
    <property type="project" value="TreeGrafter"/>
</dbReference>
<dbReference type="InterPro" id="IPR019887">
    <property type="entry name" value="Tscrpt_reg_AsnC/Lrp_C"/>
</dbReference>
<dbReference type="Pfam" id="PF01037">
    <property type="entry name" value="AsnC_trans_reg"/>
    <property type="match status" value="1"/>
</dbReference>
<evidence type="ECO:0000256" key="2">
    <source>
        <dbReference type="ARBA" id="ARBA00023125"/>
    </source>
</evidence>
<dbReference type="PANTHER" id="PTHR30154">
    <property type="entry name" value="LEUCINE-RESPONSIVE REGULATORY PROTEIN"/>
    <property type="match status" value="1"/>
</dbReference>
<keyword evidence="2" id="KW-0238">DNA-binding</keyword>
<dbReference type="InterPro" id="IPR011991">
    <property type="entry name" value="ArsR-like_HTH"/>
</dbReference>
<keyword evidence="6" id="KW-1185">Reference proteome</keyword>
<evidence type="ECO:0000313" key="5">
    <source>
        <dbReference type="EMBL" id="TFD99054.1"/>
    </source>
</evidence>
<dbReference type="InterPro" id="IPR036390">
    <property type="entry name" value="WH_DNA-bd_sf"/>
</dbReference>
<keyword evidence="3" id="KW-0804">Transcription</keyword>
<dbReference type="Gene3D" id="1.10.10.10">
    <property type="entry name" value="Winged helix-like DNA-binding domain superfamily/Winged helix DNA-binding domain"/>
    <property type="match status" value="1"/>
</dbReference>
<dbReference type="Pfam" id="PF13412">
    <property type="entry name" value="HTH_24"/>
    <property type="match status" value="1"/>
</dbReference>
<protein>
    <submittedName>
        <fullName evidence="5">Lrp/AsnC family transcriptional regulator</fullName>
    </submittedName>
</protein>
<evidence type="ECO:0000256" key="3">
    <source>
        <dbReference type="ARBA" id="ARBA00023163"/>
    </source>
</evidence>
<dbReference type="InterPro" id="IPR000485">
    <property type="entry name" value="AsnC-type_HTH_dom"/>
</dbReference>
<reference evidence="5 6" key="1">
    <citation type="submission" date="2019-03" db="EMBL/GenBank/DDBJ databases">
        <title>San Antonio Military Medical Center submission to MRSN (WRAIR), pending publication.</title>
        <authorList>
            <person name="Blyth D.M."/>
            <person name="Mccarthy S.L."/>
            <person name="Schall S.E."/>
            <person name="Stam J.A."/>
            <person name="Ong A.C."/>
            <person name="Mcgann P.T."/>
        </authorList>
    </citation>
    <scope>NUCLEOTIDE SEQUENCE [LARGE SCALE GENOMIC DNA]</scope>
    <source>
        <strain evidence="5 6">MRSN571793</strain>
    </source>
</reference>
<evidence type="ECO:0000256" key="1">
    <source>
        <dbReference type="ARBA" id="ARBA00023015"/>
    </source>
</evidence>
<gene>
    <name evidence="5" type="ORF">E2605_02930</name>
</gene>
<dbReference type="RefSeq" id="WP_134435435.1">
    <property type="nucleotide sequence ID" value="NZ_SOML01000001.1"/>
</dbReference>
<dbReference type="Proteomes" id="UP000297861">
    <property type="component" value="Unassembled WGS sequence"/>
</dbReference>
<dbReference type="PROSITE" id="PS50956">
    <property type="entry name" value="HTH_ASNC_2"/>
    <property type="match status" value="1"/>
</dbReference>
<organism evidence="5 6">
    <name type="scientific">Dysgonomonas capnocytophagoides</name>
    <dbReference type="NCBI Taxonomy" id="45254"/>
    <lineage>
        <taxon>Bacteria</taxon>
        <taxon>Pseudomonadati</taxon>
        <taxon>Bacteroidota</taxon>
        <taxon>Bacteroidia</taxon>
        <taxon>Bacteroidales</taxon>
        <taxon>Dysgonomonadaceae</taxon>
        <taxon>Dysgonomonas</taxon>
    </lineage>
</organism>
<dbReference type="GO" id="GO:0006355">
    <property type="term" value="P:regulation of DNA-templated transcription"/>
    <property type="evidence" value="ECO:0007669"/>
    <property type="project" value="UniProtKB-ARBA"/>
</dbReference>
<dbReference type="SUPFAM" id="SSF46785">
    <property type="entry name" value="Winged helix' DNA-binding domain"/>
    <property type="match status" value="1"/>
</dbReference>
<dbReference type="InterPro" id="IPR019888">
    <property type="entry name" value="Tscrpt_reg_AsnC-like"/>
</dbReference>
<dbReference type="PANTHER" id="PTHR30154:SF34">
    <property type="entry name" value="TRANSCRIPTIONAL REGULATOR AZLB"/>
    <property type="match status" value="1"/>
</dbReference>
<dbReference type="CDD" id="cd00090">
    <property type="entry name" value="HTH_ARSR"/>
    <property type="match status" value="1"/>
</dbReference>
<evidence type="ECO:0000259" key="4">
    <source>
        <dbReference type="PROSITE" id="PS50956"/>
    </source>
</evidence>
<sequence length="154" mass="17744">MEKLDATDIKILGVLQKDSKLTTKEIAKLVNLSPTPVFERQKRLEREGYIKRYTAELDPEKLGCNLIVFCSIKLKQHTKENGFQFMEAINQIDTITNCYNISGDYDFMLKIYVQDMKHYQDFVLNTLGEIDAIGSLHSTFVIGEVKNTRSIPIY</sequence>
<comment type="caution">
    <text evidence="5">The sequence shown here is derived from an EMBL/GenBank/DDBJ whole genome shotgun (WGS) entry which is preliminary data.</text>
</comment>
<dbReference type="InterPro" id="IPR036388">
    <property type="entry name" value="WH-like_DNA-bd_sf"/>
</dbReference>
<dbReference type="AlphaFoldDB" id="A0A4Y8LA79"/>
<name>A0A4Y8LA79_9BACT</name>
<dbReference type="SMART" id="SM00344">
    <property type="entry name" value="HTH_ASNC"/>
    <property type="match status" value="1"/>
</dbReference>
<dbReference type="GO" id="GO:0005829">
    <property type="term" value="C:cytosol"/>
    <property type="evidence" value="ECO:0007669"/>
    <property type="project" value="TreeGrafter"/>
</dbReference>
<dbReference type="GO" id="GO:0043565">
    <property type="term" value="F:sequence-specific DNA binding"/>
    <property type="evidence" value="ECO:0007669"/>
    <property type="project" value="InterPro"/>
</dbReference>
<keyword evidence="1" id="KW-0805">Transcription regulation</keyword>
<proteinExistence type="predicted"/>
<dbReference type="OrthoDB" id="9800326at2"/>
<dbReference type="STRING" id="1121485.GCA_000426485_00263"/>
<dbReference type="SUPFAM" id="SSF54909">
    <property type="entry name" value="Dimeric alpha+beta barrel"/>
    <property type="match status" value="1"/>
</dbReference>
<accession>A0A4Y8LA79</accession>
<dbReference type="EMBL" id="SOML01000001">
    <property type="protein sequence ID" value="TFD99054.1"/>
    <property type="molecule type" value="Genomic_DNA"/>
</dbReference>
<feature type="domain" description="HTH asnC-type" evidence="4">
    <location>
        <begin position="4"/>
        <end position="65"/>
    </location>
</feature>